<evidence type="ECO:0000256" key="6">
    <source>
        <dbReference type="SAM" id="Phobius"/>
    </source>
</evidence>
<dbReference type="PANTHER" id="PTHR33931:SF2">
    <property type="entry name" value="HOLIN-LIKE PROTEIN CIDA"/>
    <property type="match status" value="1"/>
</dbReference>
<gene>
    <name evidence="7" type="ORF">CCO03_04780</name>
</gene>
<accession>A0A1Y0ET03</accession>
<comment type="subcellular location">
    <subcellularLocation>
        <location evidence="1">Cell membrane</location>
        <topology evidence="1">Multi-pass membrane protein</topology>
    </subcellularLocation>
</comment>
<dbReference type="InterPro" id="IPR005538">
    <property type="entry name" value="LrgA/CidA"/>
</dbReference>
<dbReference type="Proteomes" id="UP000196138">
    <property type="component" value="Chromosome"/>
</dbReference>
<proteinExistence type="predicted"/>
<dbReference type="OrthoDB" id="385012at2"/>
<feature type="transmembrane region" description="Helical" evidence="6">
    <location>
        <begin position="85"/>
        <end position="109"/>
    </location>
</feature>
<evidence type="ECO:0000313" key="7">
    <source>
        <dbReference type="EMBL" id="ARU06658.1"/>
    </source>
</evidence>
<dbReference type="RefSeq" id="WP_087284187.1">
    <property type="nucleotide sequence ID" value="NZ_CP021455.1"/>
</dbReference>
<keyword evidence="5 6" id="KW-0472">Membrane</keyword>
<evidence type="ECO:0000256" key="2">
    <source>
        <dbReference type="ARBA" id="ARBA00022475"/>
    </source>
</evidence>
<keyword evidence="4 6" id="KW-1133">Transmembrane helix</keyword>
<protein>
    <submittedName>
        <fullName evidence="7">CidA/LrgA family protein</fullName>
    </submittedName>
</protein>
<keyword evidence="3 6" id="KW-0812">Transmembrane</keyword>
<keyword evidence="2" id="KW-1003">Cell membrane</keyword>
<dbReference type="AlphaFoldDB" id="A0A1Y0ET03"/>
<dbReference type="KEGG" id="cser:CCO03_04780"/>
<organism evidence="7 8">
    <name type="scientific">Comamonas serinivorans</name>
    <dbReference type="NCBI Taxonomy" id="1082851"/>
    <lineage>
        <taxon>Bacteria</taxon>
        <taxon>Pseudomonadati</taxon>
        <taxon>Pseudomonadota</taxon>
        <taxon>Betaproteobacteria</taxon>
        <taxon>Burkholderiales</taxon>
        <taxon>Comamonadaceae</taxon>
        <taxon>Comamonas</taxon>
    </lineage>
</organism>
<dbReference type="EMBL" id="CP021455">
    <property type="protein sequence ID" value="ARU06658.1"/>
    <property type="molecule type" value="Genomic_DNA"/>
</dbReference>
<feature type="transmembrane region" description="Helical" evidence="6">
    <location>
        <begin position="27"/>
        <end position="46"/>
    </location>
</feature>
<name>A0A1Y0ET03_9BURK</name>
<evidence type="ECO:0000256" key="1">
    <source>
        <dbReference type="ARBA" id="ARBA00004651"/>
    </source>
</evidence>
<evidence type="ECO:0000256" key="4">
    <source>
        <dbReference type="ARBA" id="ARBA00022989"/>
    </source>
</evidence>
<evidence type="ECO:0000256" key="5">
    <source>
        <dbReference type="ARBA" id="ARBA00023136"/>
    </source>
</evidence>
<dbReference type="Pfam" id="PF03788">
    <property type="entry name" value="LrgA"/>
    <property type="match status" value="1"/>
</dbReference>
<dbReference type="GO" id="GO:0005886">
    <property type="term" value="C:plasma membrane"/>
    <property type="evidence" value="ECO:0007669"/>
    <property type="project" value="UniProtKB-SubCell"/>
</dbReference>
<evidence type="ECO:0000313" key="8">
    <source>
        <dbReference type="Proteomes" id="UP000196138"/>
    </source>
</evidence>
<sequence>MQALMGLMWLLVFQAGGELLAQSLGLALPGAVLGMALLVVALRWRAVREPVAACADFLLTHLSLLFVPAGVGVLAHMGLVTQHGLVLLVILLVSTAIGLVVTAVLLNWLTRHEAAPSAVPPGAASLPSSTEQGG</sequence>
<evidence type="ECO:0000256" key="3">
    <source>
        <dbReference type="ARBA" id="ARBA00022692"/>
    </source>
</evidence>
<keyword evidence="8" id="KW-1185">Reference proteome</keyword>
<dbReference type="PANTHER" id="PTHR33931">
    <property type="entry name" value="HOLIN-LIKE PROTEIN CIDA-RELATED"/>
    <property type="match status" value="1"/>
</dbReference>
<reference evidence="7 8" key="1">
    <citation type="submission" date="2017-05" db="EMBL/GenBank/DDBJ databases">
        <authorList>
            <person name="Song R."/>
            <person name="Chenine A.L."/>
            <person name="Ruprecht R.M."/>
        </authorList>
    </citation>
    <scope>NUCLEOTIDE SEQUENCE [LARGE SCALE GENOMIC DNA]</scope>
    <source>
        <strain evidence="7 8">DSM 26136</strain>
    </source>
</reference>
<feature type="transmembrane region" description="Helical" evidence="6">
    <location>
        <begin position="58"/>
        <end position="79"/>
    </location>
</feature>